<dbReference type="Gene3D" id="1.10.8.430">
    <property type="entry name" value="Helical domain of apoptotic protease-activating factors"/>
    <property type="match status" value="1"/>
</dbReference>
<feature type="domain" description="NB-ARC" evidence="3">
    <location>
        <begin position="3"/>
        <end position="63"/>
    </location>
</feature>
<dbReference type="SUPFAM" id="SSF52058">
    <property type="entry name" value="L domain-like"/>
    <property type="match status" value="1"/>
</dbReference>
<dbReference type="Gene3D" id="1.10.10.10">
    <property type="entry name" value="Winged helix-like DNA-binding domain superfamily/Winged helix DNA-binding domain"/>
    <property type="match status" value="1"/>
</dbReference>
<dbReference type="Gene3D" id="3.80.10.10">
    <property type="entry name" value="Ribonuclease Inhibitor"/>
    <property type="match status" value="2"/>
</dbReference>
<dbReference type="InterPro" id="IPR042197">
    <property type="entry name" value="Apaf_helical"/>
</dbReference>
<evidence type="ECO:0000259" key="5">
    <source>
        <dbReference type="Pfam" id="PF25019"/>
    </source>
</evidence>
<dbReference type="InterPro" id="IPR044974">
    <property type="entry name" value="Disease_R_plants"/>
</dbReference>
<evidence type="ECO:0000313" key="6">
    <source>
        <dbReference type="EMBL" id="PKU87563.1"/>
    </source>
</evidence>
<feature type="domain" description="Disease resistance protein winged helix" evidence="4">
    <location>
        <begin position="149"/>
        <end position="211"/>
    </location>
</feature>
<accession>A0A2I0XI16</accession>
<organism evidence="6 7">
    <name type="scientific">Dendrobium catenatum</name>
    <dbReference type="NCBI Taxonomy" id="906689"/>
    <lineage>
        <taxon>Eukaryota</taxon>
        <taxon>Viridiplantae</taxon>
        <taxon>Streptophyta</taxon>
        <taxon>Embryophyta</taxon>
        <taxon>Tracheophyta</taxon>
        <taxon>Spermatophyta</taxon>
        <taxon>Magnoliopsida</taxon>
        <taxon>Liliopsida</taxon>
        <taxon>Asparagales</taxon>
        <taxon>Orchidaceae</taxon>
        <taxon>Epidendroideae</taxon>
        <taxon>Malaxideae</taxon>
        <taxon>Dendrobiinae</taxon>
        <taxon>Dendrobium</taxon>
    </lineage>
</organism>
<dbReference type="GO" id="GO:0002758">
    <property type="term" value="P:innate immune response-activating signaling pathway"/>
    <property type="evidence" value="ECO:0007669"/>
    <property type="project" value="UniProtKB-ARBA"/>
</dbReference>
<evidence type="ECO:0000256" key="2">
    <source>
        <dbReference type="ARBA" id="ARBA00022821"/>
    </source>
</evidence>
<dbReference type="PANTHER" id="PTHR23155:SF1205">
    <property type="entry name" value="DISEASE RESISTANCE PROTEIN RPM1"/>
    <property type="match status" value="1"/>
</dbReference>
<dbReference type="OrthoDB" id="5279713at2759"/>
<dbReference type="PANTHER" id="PTHR23155">
    <property type="entry name" value="DISEASE RESISTANCE PROTEIN RP"/>
    <property type="match status" value="1"/>
</dbReference>
<evidence type="ECO:0000259" key="3">
    <source>
        <dbReference type="Pfam" id="PF00931"/>
    </source>
</evidence>
<dbReference type="Pfam" id="PF25019">
    <property type="entry name" value="LRR_R13L1-DRL21"/>
    <property type="match status" value="1"/>
</dbReference>
<feature type="domain" description="R13L1/DRL21-like LRR repeat region" evidence="5">
    <location>
        <begin position="410"/>
        <end position="540"/>
    </location>
</feature>
<keyword evidence="2" id="KW-0611">Plant defense</keyword>
<dbReference type="InterPro" id="IPR032675">
    <property type="entry name" value="LRR_dom_sf"/>
</dbReference>
<evidence type="ECO:0000259" key="4">
    <source>
        <dbReference type="Pfam" id="PF23559"/>
    </source>
</evidence>
<evidence type="ECO:0000313" key="7">
    <source>
        <dbReference type="Proteomes" id="UP000233837"/>
    </source>
</evidence>
<reference evidence="6 7" key="2">
    <citation type="journal article" date="2017" name="Nature">
        <title>The Apostasia genome and the evolution of orchids.</title>
        <authorList>
            <person name="Zhang G.Q."/>
            <person name="Liu K.W."/>
            <person name="Li Z."/>
            <person name="Lohaus R."/>
            <person name="Hsiao Y.Y."/>
            <person name="Niu S.C."/>
            <person name="Wang J.Y."/>
            <person name="Lin Y.C."/>
            <person name="Xu Q."/>
            <person name="Chen L.J."/>
            <person name="Yoshida K."/>
            <person name="Fujiwara S."/>
            <person name="Wang Z.W."/>
            <person name="Zhang Y.Q."/>
            <person name="Mitsuda N."/>
            <person name="Wang M."/>
            <person name="Liu G.H."/>
            <person name="Pecoraro L."/>
            <person name="Huang H.X."/>
            <person name="Xiao X.J."/>
            <person name="Lin M."/>
            <person name="Wu X.Y."/>
            <person name="Wu W.L."/>
            <person name="Chen Y.Y."/>
            <person name="Chang S.B."/>
            <person name="Sakamoto S."/>
            <person name="Ohme-Takagi M."/>
            <person name="Yagi M."/>
            <person name="Zeng S.J."/>
            <person name="Shen C.Y."/>
            <person name="Yeh C.M."/>
            <person name="Luo Y.B."/>
            <person name="Tsai W.C."/>
            <person name="Van de Peer Y."/>
            <person name="Liu Z.J."/>
        </authorList>
    </citation>
    <scope>NUCLEOTIDE SEQUENCE [LARGE SCALE GENOMIC DNA]</scope>
    <source>
        <tissue evidence="6">The whole plant</tissue>
    </source>
</reference>
<dbReference type="Proteomes" id="UP000233837">
    <property type="component" value="Unassembled WGS sequence"/>
</dbReference>
<dbReference type="SUPFAM" id="SSF52540">
    <property type="entry name" value="P-loop containing nucleoside triphosphate hydrolases"/>
    <property type="match status" value="1"/>
</dbReference>
<dbReference type="InterPro" id="IPR027417">
    <property type="entry name" value="P-loop_NTPase"/>
</dbReference>
<name>A0A2I0XI16_9ASPA</name>
<dbReference type="FunFam" id="1.10.10.10:FF:000322">
    <property type="entry name" value="Probable disease resistance protein At1g63360"/>
    <property type="match status" value="1"/>
</dbReference>
<reference evidence="6 7" key="1">
    <citation type="journal article" date="2016" name="Sci. Rep.">
        <title>The Dendrobium catenatum Lindl. genome sequence provides insights into polysaccharide synthase, floral development and adaptive evolution.</title>
        <authorList>
            <person name="Zhang G.Q."/>
            <person name="Xu Q."/>
            <person name="Bian C."/>
            <person name="Tsai W.C."/>
            <person name="Yeh C.M."/>
            <person name="Liu K.W."/>
            <person name="Yoshida K."/>
            <person name="Zhang L.S."/>
            <person name="Chang S.B."/>
            <person name="Chen F."/>
            <person name="Shi Y."/>
            <person name="Su Y.Y."/>
            <person name="Zhang Y.Q."/>
            <person name="Chen L.J."/>
            <person name="Yin Y."/>
            <person name="Lin M."/>
            <person name="Huang H."/>
            <person name="Deng H."/>
            <person name="Wang Z.W."/>
            <person name="Zhu S.L."/>
            <person name="Zhao X."/>
            <person name="Deng C."/>
            <person name="Niu S.C."/>
            <person name="Huang J."/>
            <person name="Wang M."/>
            <person name="Liu G.H."/>
            <person name="Yang H.J."/>
            <person name="Xiao X.J."/>
            <person name="Hsiao Y.Y."/>
            <person name="Wu W.L."/>
            <person name="Chen Y.Y."/>
            <person name="Mitsuda N."/>
            <person name="Ohme-Takagi M."/>
            <person name="Luo Y.B."/>
            <person name="Van de Peer Y."/>
            <person name="Liu Z.J."/>
        </authorList>
    </citation>
    <scope>NUCLEOTIDE SEQUENCE [LARGE SCALE GENOMIC DNA]</scope>
    <source>
        <tissue evidence="6">The whole plant</tissue>
    </source>
</reference>
<dbReference type="InterPro" id="IPR056789">
    <property type="entry name" value="LRR_R13L1-DRL21"/>
</dbReference>
<sequence length="620" mass="71773">MSKWERLLTPLADGKIGSRILVTTRMDSVAKKIARVIQEKTVKFTLEGLEEDQCLRLLNLHAFVGVENPSDDDHKKLNVIAGEIVKKLLGSPLAAKVIGGVLNDDLDERHWRTVLESNLLGENSINSILRLSYVVLPNYLQNCFAFCCMFPQDHTFDKDDLVQMWISLGFIQPSQGMTMEDIGGRYFDALVNKTLVEQVRGHYKMHDLIYESASKFFAQICGKFVDDEESSLKISEIFRYLFVETTNPDIIQKIGQFKHLHSLFLFYKAFNEDICSALIEIFRASRSLRLLYVCAPYLKEIPEEIGNLIHLRCLKIVGYNLTTMPRSLSNLYHLQYLIYDSPGEVERLHEGDDFLPRERRHKADDFLPHDINSLPNLRYMKLPKSYSSLIRWIGKLKSRPEQVVSGYRSIGELKNMNDFCILKINRLEYVKDTEEARNVQLCEKTRLTDLTLCWTRSDSWKIASWKIALYENVLDNLQPPNCLRKLSINGYWGARSAIWMNNVNMIFNLEEINLTGCKEWETLPPFGQLPFLKSLRLKNMPKVKLLESKFNGNDKHHAFPCLIKLELWDVPMLQELPNLPPSLEGLRIKYCHPELKKRYGEDGGPDRHKIAHIPEIYIST</sequence>
<proteinExistence type="predicted"/>
<dbReference type="AlphaFoldDB" id="A0A2I0XI16"/>
<gene>
    <name evidence="6" type="primary">RGA1</name>
    <name evidence="6" type="ORF">MA16_Dca018094</name>
</gene>
<evidence type="ECO:0000256" key="1">
    <source>
        <dbReference type="ARBA" id="ARBA00022737"/>
    </source>
</evidence>
<keyword evidence="1" id="KW-0677">Repeat</keyword>
<dbReference type="GO" id="GO:0009626">
    <property type="term" value="P:plant-type hypersensitive response"/>
    <property type="evidence" value="ECO:0007669"/>
    <property type="project" value="UniProtKB-ARBA"/>
</dbReference>
<dbReference type="Pfam" id="PF23559">
    <property type="entry name" value="WHD_DRP"/>
    <property type="match status" value="1"/>
</dbReference>
<keyword evidence="7" id="KW-1185">Reference proteome</keyword>
<dbReference type="EMBL" id="KZ501872">
    <property type="protein sequence ID" value="PKU87563.1"/>
    <property type="molecule type" value="Genomic_DNA"/>
</dbReference>
<dbReference type="InterPro" id="IPR058922">
    <property type="entry name" value="WHD_DRP"/>
</dbReference>
<dbReference type="InterPro" id="IPR036388">
    <property type="entry name" value="WH-like_DNA-bd_sf"/>
</dbReference>
<dbReference type="Pfam" id="PF00931">
    <property type="entry name" value="NB-ARC"/>
    <property type="match status" value="1"/>
</dbReference>
<protein>
    <submittedName>
        <fullName evidence="6">Disease resistance protein RGA1</fullName>
    </submittedName>
</protein>
<dbReference type="InterPro" id="IPR002182">
    <property type="entry name" value="NB-ARC"/>
</dbReference>
<dbReference type="GO" id="GO:0042742">
    <property type="term" value="P:defense response to bacterium"/>
    <property type="evidence" value="ECO:0007669"/>
    <property type="project" value="UniProtKB-ARBA"/>
</dbReference>
<dbReference type="GO" id="GO:0043531">
    <property type="term" value="F:ADP binding"/>
    <property type="evidence" value="ECO:0007669"/>
    <property type="project" value="InterPro"/>
</dbReference>